<evidence type="ECO:0000313" key="1">
    <source>
        <dbReference type="EMBL" id="GAA0367943.1"/>
    </source>
</evidence>
<proteinExistence type="predicted"/>
<protein>
    <submittedName>
        <fullName evidence="1">Uncharacterized protein</fullName>
    </submittedName>
</protein>
<evidence type="ECO:0000313" key="2">
    <source>
        <dbReference type="Proteomes" id="UP001501757"/>
    </source>
</evidence>
<organism evidence="1 2">
    <name type="scientific">Bowmanella denitrificans</name>
    <dbReference type="NCBI Taxonomy" id="366582"/>
    <lineage>
        <taxon>Bacteria</taxon>
        <taxon>Pseudomonadati</taxon>
        <taxon>Pseudomonadota</taxon>
        <taxon>Gammaproteobacteria</taxon>
        <taxon>Alteromonadales</taxon>
        <taxon>Alteromonadaceae</taxon>
        <taxon>Bowmanella</taxon>
    </lineage>
</organism>
<name>A0ABN0XME6_9ALTE</name>
<reference evidence="1 2" key="1">
    <citation type="journal article" date="2019" name="Int. J. Syst. Evol. Microbiol.">
        <title>The Global Catalogue of Microorganisms (GCM) 10K type strain sequencing project: providing services to taxonomists for standard genome sequencing and annotation.</title>
        <authorList>
            <consortium name="The Broad Institute Genomics Platform"/>
            <consortium name="The Broad Institute Genome Sequencing Center for Infectious Disease"/>
            <person name="Wu L."/>
            <person name="Ma J."/>
        </authorList>
    </citation>
    <scope>NUCLEOTIDE SEQUENCE [LARGE SCALE GENOMIC DNA]</scope>
    <source>
        <strain evidence="1 2">JCM 13378</strain>
    </source>
</reference>
<sequence length="129" mass="14585">MDNWQQSCPAQVFCFSHPSSWQNQQASIVDSTAGMLTGDNLVMRYDYGINADNFSRLKQARRKAMEIDGYQAEMLIDGNLVALYVGKVQYVDVMQNYMALSMSLEFSAQVNLELAEKVFNSVHFNPPNS</sequence>
<gene>
    <name evidence="1" type="ORF">GCM10009092_35260</name>
</gene>
<accession>A0ABN0XME6</accession>
<dbReference type="RefSeq" id="WP_343846710.1">
    <property type="nucleotide sequence ID" value="NZ_BAAAEI010000023.1"/>
</dbReference>
<comment type="caution">
    <text evidence="1">The sequence shown here is derived from an EMBL/GenBank/DDBJ whole genome shotgun (WGS) entry which is preliminary data.</text>
</comment>
<dbReference type="EMBL" id="BAAAEI010000023">
    <property type="protein sequence ID" value="GAA0367943.1"/>
    <property type="molecule type" value="Genomic_DNA"/>
</dbReference>
<dbReference type="Proteomes" id="UP001501757">
    <property type="component" value="Unassembled WGS sequence"/>
</dbReference>
<keyword evidence="2" id="KW-1185">Reference proteome</keyword>